<feature type="region of interest" description="Disordered" evidence="7">
    <location>
        <begin position="62"/>
        <end position="125"/>
    </location>
</feature>
<evidence type="ECO:0000313" key="9">
    <source>
        <dbReference type="EMBL" id="RUS82079.1"/>
    </source>
</evidence>
<comment type="caution">
    <text evidence="9">The sequence shown here is derived from an EMBL/GenBank/DDBJ whole genome shotgun (WGS) entry which is preliminary data.</text>
</comment>
<evidence type="ECO:0000256" key="7">
    <source>
        <dbReference type="SAM" id="MobiDB-lite"/>
    </source>
</evidence>
<keyword evidence="10" id="KW-1185">Reference proteome</keyword>
<dbReference type="Proteomes" id="UP000271974">
    <property type="component" value="Unassembled WGS sequence"/>
</dbReference>
<dbReference type="AlphaFoldDB" id="A0A433TKE2"/>
<gene>
    <name evidence="9" type="ORF">EGW08_010156</name>
</gene>
<accession>A0A433TKE2</accession>
<evidence type="ECO:0000256" key="2">
    <source>
        <dbReference type="ARBA" id="ARBA00006058"/>
    </source>
</evidence>
<keyword evidence="6" id="KW-0325">Glycoprotein</keyword>
<keyword evidence="4 8" id="KW-1133">Transmembrane helix</keyword>
<dbReference type="EMBL" id="RQTK01000304">
    <property type="protein sequence ID" value="RUS82079.1"/>
    <property type="molecule type" value="Genomic_DNA"/>
</dbReference>
<name>A0A433TKE2_ELYCH</name>
<feature type="transmembrane region" description="Helical" evidence="8">
    <location>
        <begin position="6"/>
        <end position="26"/>
    </location>
</feature>
<keyword evidence="3 8" id="KW-0812">Transmembrane</keyword>
<organism evidence="9 10">
    <name type="scientific">Elysia chlorotica</name>
    <name type="common">Eastern emerald elysia</name>
    <name type="synonym">Sea slug</name>
    <dbReference type="NCBI Taxonomy" id="188477"/>
    <lineage>
        <taxon>Eukaryota</taxon>
        <taxon>Metazoa</taxon>
        <taxon>Spiralia</taxon>
        <taxon>Lophotrochozoa</taxon>
        <taxon>Mollusca</taxon>
        <taxon>Gastropoda</taxon>
        <taxon>Heterobranchia</taxon>
        <taxon>Euthyneura</taxon>
        <taxon>Panpulmonata</taxon>
        <taxon>Sacoglossa</taxon>
        <taxon>Placobranchoidea</taxon>
        <taxon>Plakobranchidae</taxon>
        <taxon>Elysia</taxon>
    </lineage>
</organism>
<protein>
    <submittedName>
        <fullName evidence="9">Uncharacterized protein</fullName>
    </submittedName>
</protein>
<evidence type="ECO:0000256" key="1">
    <source>
        <dbReference type="ARBA" id="ARBA00004141"/>
    </source>
</evidence>
<reference evidence="9 10" key="1">
    <citation type="submission" date="2019-01" db="EMBL/GenBank/DDBJ databases">
        <title>A draft genome assembly of the solar-powered sea slug Elysia chlorotica.</title>
        <authorList>
            <person name="Cai H."/>
            <person name="Li Q."/>
            <person name="Fang X."/>
            <person name="Li J."/>
            <person name="Curtis N.E."/>
            <person name="Altenburger A."/>
            <person name="Shibata T."/>
            <person name="Feng M."/>
            <person name="Maeda T."/>
            <person name="Schwartz J.A."/>
            <person name="Shigenobu S."/>
            <person name="Lundholm N."/>
            <person name="Nishiyama T."/>
            <person name="Yang H."/>
            <person name="Hasebe M."/>
            <person name="Li S."/>
            <person name="Pierce S.K."/>
            <person name="Wang J."/>
        </authorList>
    </citation>
    <scope>NUCLEOTIDE SEQUENCE [LARGE SCALE GENOMIC DNA]</scope>
    <source>
        <strain evidence="9">EC2010</strain>
        <tissue evidence="9">Whole organism of an adult</tissue>
    </source>
</reference>
<feature type="non-terminal residue" evidence="9">
    <location>
        <position position="1"/>
    </location>
</feature>
<evidence type="ECO:0000256" key="4">
    <source>
        <dbReference type="ARBA" id="ARBA00022989"/>
    </source>
</evidence>
<evidence type="ECO:0000256" key="3">
    <source>
        <dbReference type="ARBA" id="ARBA00022692"/>
    </source>
</evidence>
<evidence type="ECO:0000256" key="8">
    <source>
        <dbReference type="SAM" id="Phobius"/>
    </source>
</evidence>
<proteinExistence type="inferred from homology"/>
<dbReference type="PANTHER" id="PTHR22730">
    <property type="entry name" value="PROMININ PROM PROTEIN"/>
    <property type="match status" value="1"/>
</dbReference>
<keyword evidence="5 8" id="KW-0472">Membrane</keyword>
<evidence type="ECO:0000256" key="6">
    <source>
        <dbReference type="ARBA" id="ARBA00023180"/>
    </source>
</evidence>
<dbReference type="OrthoDB" id="6229420at2759"/>
<sequence>NGFWFSLGWCLIFSIPCLIFAVLLTSQYRREHQYVKEFEDPNYLYAGPNPDTIPLTRIQEEQQRYHGQGGPVPVAAGHHPVHPGYGYPRGAGESNPGYTHDPFKATAPPPYEDHSKYHPYQGQVG</sequence>
<evidence type="ECO:0000256" key="5">
    <source>
        <dbReference type="ARBA" id="ARBA00023136"/>
    </source>
</evidence>
<dbReference type="PANTHER" id="PTHR22730:SF1">
    <property type="entry name" value="PROMININ-LIKE PROTEIN"/>
    <property type="match status" value="1"/>
</dbReference>
<comment type="subcellular location">
    <subcellularLocation>
        <location evidence="1">Membrane</location>
        <topology evidence="1">Multi-pass membrane protein</topology>
    </subcellularLocation>
</comment>
<comment type="similarity">
    <text evidence="2">Belongs to the prominin family.</text>
</comment>
<evidence type="ECO:0000313" key="10">
    <source>
        <dbReference type="Proteomes" id="UP000271974"/>
    </source>
</evidence>
<dbReference type="GO" id="GO:0016020">
    <property type="term" value="C:membrane"/>
    <property type="evidence" value="ECO:0007669"/>
    <property type="project" value="UniProtKB-SubCell"/>
</dbReference>
<dbReference type="InterPro" id="IPR008795">
    <property type="entry name" value="Prominin"/>
</dbReference>